<keyword evidence="2" id="KW-0067">ATP-binding</keyword>
<dbReference type="InterPro" id="IPR002575">
    <property type="entry name" value="Aminoglycoside_PTrfase"/>
</dbReference>
<evidence type="ECO:0000256" key="1">
    <source>
        <dbReference type="ARBA" id="ARBA00022741"/>
    </source>
</evidence>
<dbReference type="PANTHER" id="PTHR33540:SF1">
    <property type="entry name" value="N-ACETYLMURAMATE_N-ACETYLGLUCOSAMINE KINASE"/>
    <property type="match status" value="1"/>
</dbReference>
<dbReference type="RefSeq" id="WP_028372267.1">
    <property type="nucleotide sequence ID" value="NZ_CAAAJD010000002.1"/>
</dbReference>
<sequence>MQNRQNALSKWLEQTLKLDHIYLSPLSGDASFRRYFRLKTNGITQVVMDAPPQKEALEPFLAVSELLLNLGVDAPKVHRLDKVQGFAILDDFGDELLLSHLSLKSADRLYAAATSIILLMQQCPSENTARLPCFDKQFMLQELAIFREWFLQAYLNVRLSPSEEQLLTTTFNDLTDEISEQPQVFIHRDYHSRNIMLLSGEEPIRLGVIDFQDAMRGPFTYDLVSLLKDCYIQWPCDQVRTWLTSFYEQSSLAQQWSLAAFTRAFDLCGLQRHLKVLGVFSRLHLRDNKPNYLRDLPLTLHYVMSCLEGYKDLEPFFQFVQERIRLP</sequence>
<gene>
    <name evidence="4" type="ORF">Llan_1739</name>
</gene>
<dbReference type="Pfam" id="PF01636">
    <property type="entry name" value="APH"/>
    <property type="match status" value="1"/>
</dbReference>
<protein>
    <submittedName>
        <fullName evidence="4">Putative phosphotransferase</fullName>
    </submittedName>
</protein>
<dbReference type="AlphaFoldDB" id="A0A0W0VLP3"/>
<reference evidence="4 5" key="1">
    <citation type="submission" date="2015-11" db="EMBL/GenBank/DDBJ databases">
        <title>Genomic analysis of 38 Legionella species identifies large and diverse effector repertoires.</title>
        <authorList>
            <person name="Burstein D."/>
            <person name="Amaro F."/>
            <person name="Zusman T."/>
            <person name="Lifshitz Z."/>
            <person name="Cohen O."/>
            <person name="Gilbert J.A."/>
            <person name="Pupko T."/>
            <person name="Shuman H.A."/>
            <person name="Segal G."/>
        </authorList>
    </citation>
    <scope>NUCLEOTIDE SEQUENCE [LARGE SCALE GENOMIC DNA]</scope>
    <source>
        <strain evidence="4 5">ATCC 49751</strain>
    </source>
</reference>
<dbReference type="Gene3D" id="3.90.1200.10">
    <property type="match status" value="1"/>
</dbReference>
<name>A0A0W0VLP3_9GAMM</name>
<keyword evidence="5" id="KW-1185">Reference proteome</keyword>
<dbReference type="STRING" id="45067.Llan_1739"/>
<dbReference type="EMBL" id="LNYI01000033">
    <property type="protein sequence ID" value="KTD21009.1"/>
    <property type="molecule type" value="Genomic_DNA"/>
</dbReference>
<keyword evidence="4" id="KW-0808">Transferase</keyword>
<dbReference type="GO" id="GO:0016740">
    <property type="term" value="F:transferase activity"/>
    <property type="evidence" value="ECO:0007669"/>
    <property type="project" value="UniProtKB-KW"/>
</dbReference>
<dbReference type="InterPro" id="IPR011009">
    <property type="entry name" value="Kinase-like_dom_sf"/>
</dbReference>
<organism evidence="4 5">
    <name type="scientific">Legionella lansingensis</name>
    <dbReference type="NCBI Taxonomy" id="45067"/>
    <lineage>
        <taxon>Bacteria</taxon>
        <taxon>Pseudomonadati</taxon>
        <taxon>Pseudomonadota</taxon>
        <taxon>Gammaproteobacteria</taxon>
        <taxon>Legionellales</taxon>
        <taxon>Legionellaceae</taxon>
        <taxon>Legionella</taxon>
    </lineage>
</organism>
<keyword evidence="1" id="KW-0547">Nucleotide-binding</keyword>
<dbReference type="Gene3D" id="3.30.200.20">
    <property type="entry name" value="Phosphorylase Kinase, domain 1"/>
    <property type="match status" value="1"/>
</dbReference>
<dbReference type="OrthoDB" id="9809275at2"/>
<evidence type="ECO:0000313" key="4">
    <source>
        <dbReference type="EMBL" id="KTD21009.1"/>
    </source>
</evidence>
<dbReference type="Proteomes" id="UP000054869">
    <property type="component" value="Unassembled WGS sequence"/>
</dbReference>
<dbReference type="PANTHER" id="PTHR33540">
    <property type="entry name" value="TRNA THREONYLCARBAMOYLADENOSINE BIOSYNTHESIS PROTEIN TSAE"/>
    <property type="match status" value="1"/>
</dbReference>
<proteinExistence type="predicted"/>
<dbReference type="PATRIC" id="fig|45067.4.peg.1826"/>
<evidence type="ECO:0000313" key="5">
    <source>
        <dbReference type="Proteomes" id="UP000054869"/>
    </source>
</evidence>
<dbReference type="eggNOG" id="COG3178">
    <property type="taxonomic scope" value="Bacteria"/>
</dbReference>
<evidence type="ECO:0000259" key="3">
    <source>
        <dbReference type="Pfam" id="PF01636"/>
    </source>
</evidence>
<feature type="domain" description="Aminoglycoside phosphotransferase" evidence="3">
    <location>
        <begin position="24"/>
        <end position="240"/>
    </location>
</feature>
<dbReference type="SUPFAM" id="SSF56112">
    <property type="entry name" value="Protein kinase-like (PK-like)"/>
    <property type="match status" value="1"/>
</dbReference>
<evidence type="ECO:0000256" key="2">
    <source>
        <dbReference type="ARBA" id="ARBA00022840"/>
    </source>
</evidence>
<accession>A0A0W0VLP3</accession>
<comment type="caution">
    <text evidence="4">The sequence shown here is derived from an EMBL/GenBank/DDBJ whole genome shotgun (WGS) entry which is preliminary data.</text>
</comment>
<dbReference type="GO" id="GO:0005524">
    <property type="term" value="F:ATP binding"/>
    <property type="evidence" value="ECO:0007669"/>
    <property type="project" value="UniProtKB-KW"/>
</dbReference>